<comment type="caution">
    <text evidence="1">The sequence shown here is derived from an EMBL/GenBank/DDBJ whole genome shotgun (WGS) entry which is preliminary data.</text>
</comment>
<reference evidence="1" key="1">
    <citation type="submission" date="2022-04" db="EMBL/GenBank/DDBJ databases">
        <title>Chromosome-scale genome assembly of Holotrichia oblita Faldermann.</title>
        <authorList>
            <person name="Rongchong L."/>
        </authorList>
    </citation>
    <scope>NUCLEOTIDE SEQUENCE</scope>
    <source>
        <strain evidence="1">81SQS9</strain>
    </source>
</reference>
<organism evidence="1 2">
    <name type="scientific">Holotrichia oblita</name>
    <name type="common">Chafer beetle</name>
    <dbReference type="NCBI Taxonomy" id="644536"/>
    <lineage>
        <taxon>Eukaryota</taxon>
        <taxon>Metazoa</taxon>
        <taxon>Ecdysozoa</taxon>
        <taxon>Arthropoda</taxon>
        <taxon>Hexapoda</taxon>
        <taxon>Insecta</taxon>
        <taxon>Pterygota</taxon>
        <taxon>Neoptera</taxon>
        <taxon>Endopterygota</taxon>
        <taxon>Coleoptera</taxon>
        <taxon>Polyphaga</taxon>
        <taxon>Scarabaeiformia</taxon>
        <taxon>Scarabaeidae</taxon>
        <taxon>Melolonthinae</taxon>
        <taxon>Holotrichia</taxon>
    </lineage>
</organism>
<name>A0ACB9SFS8_HOLOL</name>
<proteinExistence type="predicted"/>
<dbReference type="EMBL" id="CM043024">
    <property type="protein sequence ID" value="KAI4454183.1"/>
    <property type="molecule type" value="Genomic_DNA"/>
</dbReference>
<accession>A0ACB9SFS8</accession>
<gene>
    <name evidence="1" type="ORF">MML48_10g00021478</name>
</gene>
<evidence type="ECO:0000313" key="2">
    <source>
        <dbReference type="Proteomes" id="UP001056778"/>
    </source>
</evidence>
<sequence length="219" mass="25145">MGGTDLMDENIACYRIGIRSKKGWWSIFTWLLDAAVNNSWILFKQNRNIYQLDFRREINQSYLKMYENPSKRAGRPPISKSSISMNRISDEVRYDGRRHLLTVIPNKKGRRCAGEGCSSCASTKCTKCDIGICLESAFILELDALYGVKCRDGLNNLPISAEKIKTIRTEEELETLWPSSNDTQEKIVEDLDPTNNYVPDENFTSTENEMTVEKRCSYK</sequence>
<protein>
    <submittedName>
        <fullName evidence="1">Uncharacterized protein</fullName>
    </submittedName>
</protein>
<evidence type="ECO:0000313" key="1">
    <source>
        <dbReference type="EMBL" id="KAI4454183.1"/>
    </source>
</evidence>
<dbReference type="Proteomes" id="UP001056778">
    <property type="component" value="Chromosome 10"/>
</dbReference>
<keyword evidence="2" id="KW-1185">Reference proteome</keyword>